<name>A0A9P4QL48_9PLEO</name>
<evidence type="ECO:0000313" key="2">
    <source>
        <dbReference type="EMBL" id="KAF2728484.1"/>
    </source>
</evidence>
<feature type="region of interest" description="Disordered" evidence="1">
    <location>
        <begin position="99"/>
        <end position="120"/>
    </location>
</feature>
<evidence type="ECO:0000313" key="3">
    <source>
        <dbReference type="Proteomes" id="UP000799444"/>
    </source>
</evidence>
<dbReference type="EMBL" id="ML996278">
    <property type="protein sequence ID" value="KAF2728484.1"/>
    <property type="molecule type" value="Genomic_DNA"/>
</dbReference>
<accession>A0A9P4QL48</accession>
<dbReference type="AlphaFoldDB" id="A0A9P4QL48"/>
<sequence>MPSAIHASAAEGKDSQLFRASTPVHSFPPQQPHRLHCSNLGHSVRCPRFPSPSFHVVAVRDPGGERTITICIEGLAPLLNHVRPSTVPSLVYSLMPCNEAPNSPRESEIVPTCSTKLARE</sequence>
<evidence type="ECO:0000256" key="1">
    <source>
        <dbReference type="SAM" id="MobiDB-lite"/>
    </source>
</evidence>
<keyword evidence="3" id="KW-1185">Reference proteome</keyword>
<reference evidence="2" key="1">
    <citation type="journal article" date="2020" name="Stud. Mycol.">
        <title>101 Dothideomycetes genomes: a test case for predicting lifestyles and emergence of pathogens.</title>
        <authorList>
            <person name="Haridas S."/>
            <person name="Albert R."/>
            <person name="Binder M."/>
            <person name="Bloem J."/>
            <person name="Labutti K."/>
            <person name="Salamov A."/>
            <person name="Andreopoulos B."/>
            <person name="Baker S."/>
            <person name="Barry K."/>
            <person name="Bills G."/>
            <person name="Bluhm B."/>
            <person name="Cannon C."/>
            <person name="Castanera R."/>
            <person name="Culley D."/>
            <person name="Daum C."/>
            <person name="Ezra D."/>
            <person name="Gonzalez J."/>
            <person name="Henrissat B."/>
            <person name="Kuo A."/>
            <person name="Liang C."/>
            <person name="Lipzen A."/>
            <person name="Lutzoni F."/>
            <person name="Magnuson J."/>
            <person name="Mondo S."/>
            <person name="Nolan M."/>
            <person name="Ohm R."/>
            <person name="Pangilinan J."/>
            <person name="Park H.-J."/>
            <person name="Ramirez L."/>
            <person name="Alfaro M."/>
            <person name="Sun H."/>
            <person name="Tritt A."/>
            <person name="Yoshinaga Y."/>
            <person name="Zwiers L.-H."/>
            <person name="Turgeon B."/>
            <person name="Goodwin S."/>
            <person name="Spatafora J."/>
            <person name="Crous P."/>
            <person name="Grigoriev I."/>
        </authorList>
    </citation>
    <scope>NUCLEOTIDE SEQUENCE</scope>
    <source>
        <strain evidence="2">CBS 125425</strain>
    </source>
</reference>
<feature type="region of interest" description="Disordered" evidence="1">
    <location>
        <begin position="1"/>
        <end position="31"/>
    </location>
</feature>
<protein>
    <submittedName>
        <fullName evidence="2">Uncharacterized protein</fullName>
    </submittedName>
</protein>
<organism evidence="2 3">
    <name type="scientific">Polyplosphaeria fusca</name>
    <dbReference type="NCBI Taxonomy" id="682080"/>
    <lineage>
        <taxon>Eukaryota</taxon>
        <taxon>Fungi</taxon>
        <taxon>Dikarya</taxon>
        <taxon>Ascomycota</taxon>
        <taxon>Pezizomycotina</taxon>
        <taxon>Dothideomycetes</taxon>
        <taxon>Pleosporomycetidae</taxon>
        <taxon>Pleosporales</taxon>
        <taxon>Tetraplosphaeriaceae</taxon>
        <taxon>Polyplosphaeria</taxon>
    </lineage>
</organism>
<proteinExistence type="predicted"/>
<gene>
    <name evidence="2" type="ORF">EJ04DRAFT_96708</name>
</gene>
<comment type="caution">
    <text evidence="2">The sequence shown here is derived from an EMBL/GenBank/DDBJ whole genome shotgun (WGS) entry which is preliminary data.</text>
</comment>
<dbReference type="Proteomes" id="UP000799444">
    <property type="component" value="Unassembled WGS sequence"/>
</dbReference>